<dbReference type="Pfam" id="PF00250">
    <property type="entry name" value="Forkhead"/>
    <property type="match status" value="1"/>
</dbReference>
<keyword evidence="7" id="KW-1185">Reference proteome</keyword>
<dbReference type="InterPro" id="IPR050211">
    <property type="entry name" value="FOX_domain-containing"/>
</dbReference>
<dbReference type="Gene3D" id="1.10.10.10">
    <property type="entry name" value="Winged helix-like DNA-binding domain superfamily/Winged helix DNA-binding domain"/>
    <property type="match status" value="1"/>
</dbReference>
<comment type="subcellular location">
    <subcellularLocation>
        <location evidence="3">Nucleus</location>
    </subcellularLocation>
</comment>
<evidence type="ECO:0000256" key="3">
    <source>
        <dbReference type="PROSITE-ProRule" id="PRU00089"/>
    </source>
</evidence>
<evidence type="ECO:0000256" key="4">
    <source>
        <dbReference type="SAM" id="MobiDB-lite"/>
    </source>
</evidence>
<keyword evidence="2 3" id="KW-0539">Nucleus</keyword>
<dbReference type="EMBL" id="JAANQT010000404">
    <property type="protein sequence ID" value="KAG1311292.1"/>
    <property type="molecule type" value="Genomic_DNA"/>
</dbReference>
<dbReference type="SMART" id="SM00339">
    <property type="entry name" value="FH"/>
    <property type="match status" value="1"/>
</dbReference>
<dbReference type="InterPro" id="IPR036388">
    <property type="entry name" value="WH-like_DNA-bd_sf"/>
</dbReference>
<dbReference type="PROSITE" id="PS00657">
    <property type="entry name" value="FORK_HEAD_1"/>
    <property type="match status" value="1"/>
</dbReference>
<dbReference type="CDD" id="cd00059">
    <property type="entry name" value="FH_FOX"/>
    <property type="match status" value="1"/>
</dbReference>
<protein>
    <recommendedName>
        <fullName evidence="5">Fork-head domain-containing protein</fullName>
    </recommendedName>
</protein>
<dbReference type="InterPro" id="IPR018122">
    <property type="entry name" value="TF_fork_head_CS_1"/>
</dbReference>
<dbReference type="GO" id="GO:0000981">
    <property type="term" value="F:DNA-binding transcription factor activity, RNA polymerase II-specific"/>
    <property type="evidence" value="ECO:0007669"/>
    <property type="project" value="TreeGrafter"/>
</dbReference>
<feature type="region of interest" description="Disordered" evidence="4">
    <location>
        <begin position="165"/>
        <end position="186"/>
    </location>
</feature>
<dbReference type="GO" id="GO:0005634">
    <property type="term" value="C:nucleus"/>
    <property type="evidence" value="ECO:0007669"/>
    <property type="project" value="UniProtKB-SubCell"/>
</dbReference>
<dbReference type="InterPro" id="IPR030456">
    <property type="entry name" value="TF_fork_head_CS_2"/>
</dbReference>
<dbReference type="Proteomes" id="UP000716291">
    <property type="component" value="Unassembled WGS sequence"/>
</dbReference>
<dbReference type="SUPFAM" id="SSF46785">
    <property type="entry name" value="Winged helix' DNA-binding domain"/>
    <property type="match status" value="1"/>
</dbReference>
<dbReference type="PROSITE" id="PS00658">
    <property type="entry name" value="FORK_HEAD_2"/>
    <property type="match status" value="1"/>
</dbReference>
<reference evidence="6" key="1">
    <citation type="journal article" date="2020" name="Microb. Genom.">
        <title>Genetic diversity of clinical and environmental Mucorales isolates obtained from an investigation of mucormycosis cases among solid organ transplant recipients.</title>
        <authorList>
            <person name="Nguyen M.H."/>
            <person name="Kaul D."/>
            <person name="Muto C."/>
            <person name="Cheng S.J."/>
            <person name="Richter R.A."/>
            <person name="Bruno V.M."/>
            <person name="Liu G."/>
            <person name="Beyhan S."/>
            <person name="Sundermann A.J."/>
            <person name="Mounaud S."/>
            <person name="Pasculle A.W."/>
            <person name="Nierman W.C."/>
            <person name="Driscoll E."/>
            <person name="Cumbie R."/>
            <person name="Clancy C.J."/>
            <person name="Dupont C.L."/>
        </authorList>
    </citation>
    <scope>NUCLEOTIDE SEQUENCE</scope>
    <source>
        <strain evidence="6">GL11</strain>
    </source>
</reference>
<feature type="DNA-binding region" description="Fork-head" evidence="3">
    <location>
        <begin position="38"/>
        <end position="142"/>
    </location>
</feature>
<proteinExistence type="predicted"/>
<dbReference type="PANTHER" id="PTHR11829:SF343">
    <property type="entry name" value="FORK-HEAD DOMAIN-CONTAINING PROTEIN"/>
    <property type="match status" value="1"/>
</dbReference>
<keyword evidence="1 3" id="KW-0238">DNA-binding</keyword>
<dbReference type="PRINTS" id="PR00053">
    <property type="entry name" value="FORKHEAD"/>
</dbReference>
<evidence type="ECO:0000256" key="2">
    <source>
        <dbReference type="ARBA" id="ARBA00023242"/>
    </source>
</evidence>
<evidence type="ECO:0000259" key="5">
    <source>
        <dbReference type="PROSITE" id="PS50039"/>
    </source>
</evidence>
<dbReference type="PANTHER" id="PTHR11829">
    <property type="entry name" value="FORKHEAD BOX PROTEIN"/>
    <property type="match status" value="1"/>
</dbReference>
<dbReference type="AlphaFoldDB" id="A0A9P6XDE4"/>
<evidence type="ECO:0000313" key="7">
    <source>
        <dbReference type="Proteomes" id="UP000716291"/>
    </source>
</evidence>
<dbReference type="InterPro" id="IPR036390">
    <property type="entry name" value="WH_DNA-bd_sf"/>
</dbReference>
<dbReference type="InterPro" id="IPR001766">
    <property type="entry name" value="Fork_head_dom"/>
</dbReference>
<gene>
    <name evidence="6" type="ORF">G6F64_003919</name>
</gene>
<evidence type="ECO:0000313" key="6">
    <source>
        <dbReference type="EMBL" id="KAG1311292.1"/>
    </source>
</evidence>
<dbReference type="GO" id="GO:0000978">
    <property type="term" value="F:RNA polymerase II cis-regulatory region sequence-specific DNA binding"/>
    <property type="evidence" value="ECO:0007669"/>
    <property type="project" value="TreeGrafter"/>
</dbReference>
<accession>A0A9P6XDE4</accession>
<name>A0A9P6XDE4_RHIOR</name>
<organism evidence="6 7">
    <name type="scientific">Rhizopus oryzae</name>
    <name type="common">Mucormycosis agent</name>
    <name type="synonym">Rhizopus arrhizus var. delemar</name>
    <dbReference type="NCBI Taxonomy" id="64495"/>
    <lineage>
        <taxon>Eukaryota</taxon>
        <taxon>Fungi</taxon>
        <taxon>Fungi incertae sedis</taxon>
        <taxon>Mucoromycota</taxon>
        <taxon>Mucoromycotina</taxon>
        <taxon>Mucoromycetes</taxon>
        <taxon>Mucorales</taxon>
        <taxon>Mucorineae</taxon>
        <taxon>Rhizopodaceae</taxon>
        <taxon>Rhizopus</taxon>
    </lineage>
</organism>
<dbReference type="PROSITE" id="PS50039">
    <property type="entry name" value="FORK_HEAD_3"/>
    <property type="match status" value="1"/>
</dbReference>
<comment type="caution">
    <text evidence="6">The sequence shown here is derived from an EMBL/GenBank/DDBJ whole genome shotgun (WGS) entry which is preliminary data.</text>
</comment>
<feature type="domain" description="Fork-head" evidence="5">
    <location>
        <begin position="38"/>
        <end position="142"/>
    </location>
</feature>
<sequence length="241" mass="27641">MQQKTQTFFKQNEPIQHKCLQGPIHIIPSWDPVDRNEKPPYSYATIIAHAILSSKERRLTLNEIYNWIMENYPFYCTTSLGWQNSVRHNLSLHKSFIKIQRDASNPNHPRKGCYWTIQPGKEQGFIDSLELPVAKRIGRRRSSQASLCSSVVPYPSSSMDSVYGSSSSSSNSSKSSVYTTHSSPSPSLCDQEYYYQTSSPIQSNYFPYYRPTFVDSLFLEPLLSTNTLYSTTLYDHSSIFN</sequence>
<dbReference type="OrthoDB" id="5954824at2759"/>
<dbReference type="FunFam" id="1.10.10.10:FF:000135">
    <property type="entry name" value="forkhead box protein G1"/>
    <property type="match status" value="1"/>
</dbReference>
<evidence type="ECO:0000256" key="1">
    <source>
        <dbReference type="ARBA" id="ARBA00023125"/>
    </source>
</evidence>